<name>A0ABV6BKA1_9FLAO</name>
<dbReference type="Gene3D" id="3.40.1580.10">
    <property type="entry name" value="SMI1/KNR4-like"/>
    <property type="match status" value="1"/>
</dbReference>
<feature type="domain" description="Knr4/Smi1-like" evidence="1">
    <location>
        <begin position="3"/>
        <end position="134"/>
    </location>
</feature>
<evidence type="ECO:0000259" key="1">
    <source>
        <dbReference type="Pfam" id="PF09346"/>
    </source>
</evidence>
<dbReference type="SUPFAM" id="SSF160631">
    <property type="entry name" value="SMI1/KNR4-like"/>
    <property type="match status" value="1"/>
</dbReference>
<reference evidence="2 3" key="1">
    <citation type="submission" date="2024-09" db="EMBL/GenBank/DDBJ databases">
        <authorList>
            <person name="Sun Q."/>
            <person name="Mori K."/>
        </authorList>
    </citation>
    <scope>NUCLEOTIDE SEQUENCE [LARGE SCALE GENOMIC DNA]</scope>
    <source>
        <strain evidence="2 3">CGMCC 1.12926</strain>
    </source>
</reference>
<evidence type="ECO:0000313" key="2">
    <source>
        <dbReference type="EMBL" id="MFC0075865.1"/>
    </source>
</evidence>
<dbReference type="EMBL" id="JBHLYW010000003">
    <property type="protein sequence ID" value="MFC0075865.1"/>
    <property type="molecule type" value="Genomic_DNA"/>
</dbReference>
<keyword evidence="3" id="KW-1185">Reference proteome</keyword>
<dbReference type="InterPro" id="IPR018958">
    <property type="entry name" value="Knr4/Smi1-like_dom"/>
</dbReference>
<evidence type="ECO:0000313" key="3">
    <source>
        <dbReference type="Proteomes" id="UP001589734"/>
    </source>
</evidence>
<dbReference type="Pfam" id="PF09346">
    <property type="entry name" value="SMI1_KNR4"/>
    <property type="match status" value="1"/>
</dbReference>
<proteinExistence type="predicted"/>
<protein>
    <submittedName>
        <fullName evidence="2">SMI1/KNR4 family protein</fullName>
    </submittedName>
</protein>
<dbReference type="Proteomes" id="UP001589734">
    <property type="component" value="Unassembled WGS sequence"/>
</dbReference>
<organism evidence="2 3">
    <name type="scientific">Flavobacterium procerum</name>
    <dbReference type="NCBI Taxonomy" id="1455569"/>
    <lineage>
        <taxon>Bacteria</taxon>
        <taxon>Pseudomonadati</taxon>
        <taxon>Bacteroidota</taxon>
        <taxon>Flavobacteriia</taxon>
        <taxon>Flavobacteriales</taxon>
        <taxon>Flavobacteriaceae</taxon>
        <taxon>Flavobacterium</taxon>
    </lineage>
</organism>
<dbReference type="RefSeq" id="WP_379683437.1">
    <property type="nucleotide sequence ID" value="NZ_JBHLYW010000003.1"/>
</dbReference>
<sequence>MTINAIETKHGFEFPILYKQLDADGMLNIGEYGPNWYAEVYPTLKDNPPLLLHSYDFELLNLKSVNEEIADISDPDDYRQINPEFKFIPFAQSGAGDHYCFFLNEEQNGDIPVVYIWHDSNEANYLAKNLQDFIFRMILTDMANQDLYNEVSDEEFRSNIESVFKTHKKYLTEQQNQILEQILKRDIIDYEVVFAKRKEPARGLLTDIEFKQLLLDIIPFEKMDQSFEYSNQE</sequence>
<dbReference type="InterPro" id="IPR037883">
    <property type="entry name" value="Knr4/Smi1-like_sf"/>
</dbReference>
<gene>
    <name evidence="2" type="ORF">ACFFLS_02340</name>
</gene>
<accession>A0ABV6BKA1</accession>
<comment type="caution">
    <text evidence="2">The sequence shown here is derived from an EMBL/GenBank/DDBJ whole genome shotgun (WGS) entry which is preliminary data.</text>
</comment>